<dbReference type="KEGG" id="snep:Enr13x_25120"/>
<evidence type="ECO:0000313" key="2">
    <source>
        <dbReference type="Proteomes" id="UP000319004"/>
    </source>
</evidence>
<accession>A0A518HP91</accession>
<dbReference type="Proteomes" id="UP000319004">
    <property type="component" value="Chromosome"/>
</dbReference>
<dbReference type="InterPro" id="IPR035093">
    <property type="entry name" value="RelE/ParE_toxin_dom_sf"/>
</dbReference>
<evidence type="ECO:0008006" key="3">
    <source>
        <dbReference type="Google" id="ProtNLM"/>
    </source>
</evidence>
<reference evidence="1 2" key="1">
    <citation type="submission" date="2019-03" db="EMBL/GenBank/DDBJ databases">
        <title>Deep-cultivation of Planctomycetes and their phenomic and genomic characterization uncovers novel biology.</title>
        <authorList>
            <person name="Wiegand S."/>
            <person name="Jogler M."/>
            <person name="Boedeker C."/>
            <person name="Pinto D."/>
            <person name="Vollmers J."/>
            <person name="Rivas-Marin E."/>
            <person name="Kohn T."/>
            <person name="Peeters S.H."/>
            <person name="Heuer A."/>
            <person name="Rast P."/>
            <person name="Oberbeckmann S."/>
            <person name="Bunk B."/>
            <person name="Jeske O."/>
            <person name="Meyerdierks A."/>
            <person name="Storesund J.E."/>
            <person name="Kallscheuer N."/>
            <person name="Luecker S."/>
            <person name="Lage O.M."/>
            <person name="Pohl T."/>
            <person name="Merkel B.J."/>
            <person name="Hornburger P."/>
            <person name="Mueller R.-W."/>
            <person name="Bruemmer F."/>
            <person name="Labrenz M."/>
            <person name="Spormann A.M."/>
            <person name="Op den Camp H."/>
            <person name="Overmann J."/>
            <person name="Amann R."/>
            <person name="Jetten M.S.M."/>
            <person name="Mascher T."/>
            <person name="Medema M.H."/>
            <person name="Devos D.P."/>
            <person name="Kaster A.-K."/>
            <person name="Ovreas L."/>
            <person name="Rohde M."/>
            <person name="Galperin M.Y."/>
            <person name="Jogler C."/>
        </authorList>
    </citation>
    <scope>NUCLEOTIDE SEQUENCE [LARGE SCALE GENOMIC DNA]</scope>
    <source>
        <strain evidence="1 2">Enr13</strain>
    </source>
</reference>
<keyword evidence="2" id="KW-1185">Reference proteome</keyword>
<evidence type="ECO:0000313" key="1">
    <source>
        <dbReference type="EMBL" id="QDV42663.1"/>
    </source>
</evidence>
<sequence length="132" mass="14668">MGIEGLTPRVNGHCGRHEMLIGYSSRELQKICTSEKAARKALSQDAAARILRRLEDLAAFSSLAEIPFRAPPLDLHPLSEDRAGEFAIKIHRLDRICFRPAGDFTSDQTGNIDLSTVTEIEIVFVGNYHNYG</sequence>
<name>A0A518HP91_9BACT</name>
<gene>
    <name evidence="1" type="ORF">Enr13x_25120</name>
</gene>
<dbReference type="Gene3D" id="3.30.2310.20">
    <property type="entry name" value="RelE-like"/>
    <property type="match status" value="1"/>
</dbReference>
<dbReference type="AlphaFoldDB" id="A0A518HP91"/>
<organism evidence="1 2">
    <name type="scientific">Stieleria neptunia</name>
    <dbReference type="NCBI Taxonomy" id="2527979"/>
    <lineage>
        <taxon>Bacteria</taxon>
        <taxon>Pseudomonadati</taxon>
        <taxon>Planctomycetota</taxon>
        <taxon>Planctomycetia</taxon>
        <taxon>Pirellulales</taxon>
        <taxon>Pirellulaceae</taxon>
        <taxon>Stieleria</taxon>
    </lineage>
</organism>
<protein>
    <recommendedName>
        <fullName evidence="3">Plasmid maintenance system killer protein</fullName>
    </recommendedName>
</protein>
<proteinExistence type="predicted"/>
<dbReference type="EMBL" id="CP037423">
    <property type="protein sequence ID" value="QDV42663.1"/>
    <property type="molecule type" value="Genomic_DNA"/>
</dbReference>